<dbReference type="AlphaFoldDB" id="A0A0H3FBD8"/>
<feature type="transmembrane region" description="Helical" evidence="7">
    <location>
        <begin position="68"/>
        <end position="86"/>
    </location>
</feature>
<comment type="subcellular location">
    <subcellularLocation>
        <location evidence="7">Cell inner membrane</location>
        <topology evidence="7">Multi-pass membrane protein</topology>
    </subcellularLocation>
    <subcellularLocation>
        <location evidence="1">Cell membrane</location>
        <topology evidence="1">Multi-pass membrane protein</topology>
    </subcellularLocation>
</comment>
<dbReference type="Pfam" id="PF06173">
    <property type="entry name" value="DUF986"/>
    <property type="match status" value="1"/>
</dbReference>
<dbReference type="Proteomes" id="UP001598201">
    <property type="component" value="Unassembled WGS sequence"/>
</dbReference>
<evidence type="ECO:0000256" key="6">
    <source>
        <dbReference type="ARBA" id="ARBA00023136"/>
    </source>
</evidence>
<dbReference type="EMBL" id="JBHUCJ010000011">
    <property type="protein sequence ID" value="MFD3223288.1"/>
    <property type="molecule type" value="Genomic_DNA"/>
</dbReference>
<dbReference type="Proteomes" id="UP000007257">
    <property type="component" value="Chromosome"/>
</dbReference>
<dbReference type="InterPro" id="IPR009328">
    <property type="entry name" value="DUF986"/>
</dbReference>
<proteinExistence type="inferred from homology"/>
<keyword evidence="6 7" id="KW-0472">Membrane</keyword>
<dbReference type="RefSeq" id="WP_013576193.1">
    <property type="nucleotide sequence ID" value="NC_015061.1"/>
</dbReference>
<protein>
    <recommendedName>
        <fullName evidence="7">UPF0266 membrane protein Rahaq_2901</fullName>
    </recommendedName>
</protein>
<name>A0A0H3FBD8_RAHSY</name>
<evidence type="ECO:0000256" key="2">
    <source>
        <dbReference type="ARBA" id="ARBA00009962"/>
    </source>
</evidence>
<comment type="similarity">
    <text evidence="2 7">Belongs to the UPF0266 family.</text>
</comment>
<dbReference type="HAMAP" id="MF_01071">
    <property type="entry name" value="UPF0266"/>
    <property type="match status" value="1"/>
</dbReference>
<evidence type="ECO:0000256" key="7">
    <source>
        <dbReference type="HAMAP-Rule" id="MF_01071"/>
    </source>
</evidence>
<sequence>MSVTDIVLALFTLLLLAYAIYDEFIMGTRKGKTRLRVNLRRRNRLDSIIFIGLLAILLYNNIHANGTVITNYLLIGLGLIAFYLSFIRWPKMLFKEEGFYFANTFITYDRIRSMNLSEDGILVFELEQKKLLIRVNELDDLERIYKIMVNNQ</sequence>
<keyword evidence="11" id="KW-1185">Reference proteome</keyword>
<accession>A0A0H3FBD8</accession>
<dbReference type="eggNOG" id="COG4811">
    <property type="taxonomic scope" value="Bacteria"/>
</dbReference>
<gene>
    <name evidence="8" type="ordered locus">Rahaq_2901</name>
    <name evidence="9" type="ORF">ACFPK4_07065</name>
</gene>
<keyword evidence="7" id="KW-0997">Cell inner membrane</keyword>
<keyword evidence="5 7" id="KW-1133">Transmembrane helix</keyword>
<dbReference type="KEGG" id="rah:Rahaq_2901"/>
<organism evidence="8 10">
    <name type="scientific">Rahnella sp. (strain Y9602)</name>
    <dbReference type="NCBI Taxonomy" id="2703885"/>
    <lineage>
        <taxon>Bacteria</taxon>
        <taxon>Pseudomonadati</taxon>
        <taxon>Pseudomonadota</taxon>
        <taxon>Gammaproteobacteria</taxon>
        <taxon>Enterobacterales</taxon>
        <taxon>Yersiniaceae</taxon>
        <taxon>Rahnella</taxon>
    </lineage>
</organism>
<dbReference type="OrthoDB" id="2360740at2"/>
<reference evidence="8 10" key="2">
    <citation type="journal article" date="2012" name="J. Bacteriol.">
        <title>Complete Genome Sequence of Rahnella sp. Strain Y9602, a Gammaproteobacterium Isolate from Metal- and Radionuclide-Contaminated Soil.</title>
        <authorList>
            <person name="Martinez R.J."/>
            <person name="Bruce D."/>
            <person name="Detter C."/>
            <person name="Goodwin L.A."/>
            <person name="Han J."/>
            <person name="Han C.S."/>
            <person name="Held B."/>
            <person name="Land M.L."/>
            <person name="Mikhailova N."/>
            <person name="Nolan M."/>
            <person name="Pennacchio L."/>
            <person name="Pitluck S."/>
            <person name="Tapia R."/>
            <person name="Woyke T."/>
            <person name="Sobecky P.A."/>
        </authorList>
    </citation>
    <scope>NUCLEOTIDE SEQUENCE [LARGE SCALE GENOMIC DNA]</scope>
    <source>
        <strain evidence="8 10">Y9602</strain>
    </source>
</reference>
<dbReference type="GO" id="GO:0005886">
    <property type="term" value="C:plasma membrane"/>
    <property type="evidence" value="ECO:0007669"/>
    <property type="project" value="UniProtKB-SubCell"/>
</dbReference>
<dbReference type="NCBIfam" id="NF002791">
    <property type="entry name" value="PRK02913.1"/>
    <property type="match status" value="1"/>
</dbReference>
<dbReference type="PIRSF" id="PIRSF020687">
    <property type="entry name" value="UCP020687"/>
    <property type="match status" value="1"/>
</dbReference>
<feature type="transmembrane region" description="Helical" evidence="7">
    <location>
        <begin position="6"/>
        <end position="24"/>
    </location>
</feature>
<evidence type="ECO:0000313" key="8">
    <source>
        <dbReference type="EMBL" id="ADW74496.1"/>
    </source>
</evidence>
<evidence type="ECO:0000256" key="5">
    <source>
        <dbReference type="ARBA" id="ARBA00022989"/>
    </source>
</evidence>
<feature type="transmembrane region" description="Helical" evidence="7">
    <location>
        <begin position="45"/>
        <end position="62"/>
    </location>
</feature>
<keyword evidence="3 7" id="KW-1003">Cell membrane</keyword>
<dbReference type="EMBL" id="CP002505">
    <property type="protein sequence ID" value="ADW74496.1"/>
    <property type="molecule type" value="Genomic_DNA"/>
</dbReference>
<evidence type="ECO:0000313" key="11">
    <source>
        <dbReference type="Proteomes" id="UP001598201"/>
    </source>
</evidence>
<evidence type="ECO:0000313" key="10">
    <source>
        <dbReference type="Proteomes" id="UP000007257"/>
    </source>
</evidence>
<evidence type="ECO:0000256" key="3">
    <source>
        <dbReference type="ARBA" id="ARBA00022475"/>
    </source>
</evidence>
<evidence type="ECO:0000313" key="9">
    <source>
        <dbReference type="EMBL" id="MFD3223288.1"/>
    </source>
</evidence>
<reference evidence="9 11" key="3">
    <citation type="submission" date="2024-09" db="EMBL/GenBank/DDBJ databases">
        <title>Genomes of Rahnella.</title>
        <authorList>
            <person name="Mnguni F.C."/>
            <person name="Shin G.Y."/>
            <person name="Coutinho T."/>
        </authorList>
    </citation>
    <scope>NUCLEOTIDE SEQUENCE [LARGE SCALE GENOMIC DNA]</scope>
    <source>
        <strain evidence="9 11">20WA0057</strain>
    </source>
</reference>
<dbReference type="HOGENOM" id="CLU_133645_0_0_6"/>
<evidence type="ECO:0000256" key="1">
    <source>
        <dbReference type="ARBA" id="ARBA00004651"/>
    </source>
</evidence>
<keyword evidence="4 7" id="KW-0812">Transmembrane</keyword>
<reference evidence="10" key="1">
    <citation type="submission" date="2011-01" db="EMBL/GenBank/DDBJ databases">
        <title>Complete sequence of chromosome of Rahnella sp. Y9602.</title>
        <authorList>
            <consortium name="US DOE Joint Genome Institute"/>
            <person name="Lucas S."/>
            <person name="Copeland A."/>
            <person name="Lapidus A."/>
            <person name="Cheng J.-F."/>
            <person name="Goodwin L."/>
            <person name="Pitluck S."/>
            <person name="Lu M."/>
            <person name="Detter J.C."/>
            <person name="Han C."/>
            <person name="Tapia R."/>
            <person name="Land M."/>
            <person name="Hauser L."/>
            <person name="Kyrpides N."/>
            <person name="Ivanova N."/>
            <person name="Ovchinnikova G."/>
            <person name="Pagani I."/>
            <person name="Sobecky P.A."/>
            <person name="Martinez R.J."/>
            <person name="Woyke T."/>
        </authorList>
    </citation>
    <scope>NUCLEOTIDE SEQUENCE [LARGE SCALE GENOMIC DNA]</scope>
    <source>
        <strain evidence="10">Y9602</strain>
    </source>
</reference>
<evidence type="ECO:0000256" key="4">
    <source>
        <dbReference type="ARBA" id="ARBA00022692"/>
    </source>
</evidence>